<name>A0AAE3FGZ4_9BACT</name>
<evidence type="ECO:0008006" key="4">
    <source>
        <dbReference type="Google" id="ProtNLM"/>
    </source>
</evidence>
<organism evidence="2 3">
    <name type="scientific">Candidatus Colimorpha enterica</name>
    <dbReference type="NCBI Taxonomy" id="3083063"/>
    <lineage>
        <taxon>Bacteria</taxon>
        <taxon>Pseudomonadati</taxon>
        <taxon>Bacteroidota</taxon>
        <taxon>Bacteroidia</taxon>
        <taxon>Bacteroidales</taxon>
        <taxon>Candidatus Colimorpha</taxon>
    </lineage>
</organism>
<dbReference type="Proteomes" id="UP001139365">
    <property type="component" value="Unassembled WGS sequence"/>
</dbReference>
<dbReference type="AlphaFoldDB" id="A0AAE3FGZ4"/>
<protein>
    <recommendedName>
        <fullName evidence="4">Extracellular solute-binding protein</fullName>
    </recommendedName>
</protein>
<feature type="signal peptide" evidence="1">
    <location>
        <begin position="1"/>
        <end position="22"/>
    </location>
</feature>
<proteinExistence type="predicted"/>
<dbReference type="SUPFAM" id="SSF53850">
    <property type="entry name" value="Periplasmic binding protein-like II"/>
    <property type="match status" value="1"/>
</dbReference>
<accession>A0AAE3FGZ4</accession>
<gene>
    <name evidence="2" type="ORF">MR241_05930</name>
</gene>
<reference evidence="2 3" key="1">
    <citation type="submission" date="2022-03" db="EMBL/GenBank/DDBJ databases">
        <title>Metagenome-assembled genomes from swine fecal metagenomes.</title>
        <authorList>
            <person name="Holman D.B."/>
            <person name="Kommadath A."/>
        </authorList>
    </citation>
    <scope>NUCLEOTIDE SEQUENCE [LARGE SCALE GENOMIC DNA]</scope>
    <source>
        <strain evidence="2">SUG147</strain>
    </source>
</reference>
<evidence type="ECO:0000313" key="2">
    <source>
        <dbReference type="EMBL" id="MCI5755817.1"/>
    </source>
</evidence>
<dbReference type="PROSITE" id="PS51257">
    <property type="entry name" value="PROKAR_LIPOPROTEIN"/>
    <property type="match status" value="1"/>
</dbReference>
<keyword evidence="1" id="KW-0732">Signal</keyword>
<feature type="chain" id="PRO_5042282177" description="Extracellular solute-binding protein" evidence="1">
    <location>
        <begin position="23"/>
        <end position="486"/>
    </location>
</feature>
<dbReference type="EMBL" id="JALEMU010000093">
    <property type="protein sequence ID" value="MCI5755817.1"/>
    <property type="molecule type" value="Genomic_DNA"/>
</dbReference>
<evidence type="ECO:0000256" key="1">
    <source>
        <dbReference type="SAM" id="SignalP"/>
    </source>
</evidence>
<dbReference type="Gene3D" id="3.40.190.10">
    <property type="entry name" value="Periplasmic binding protein-like II"/>
    <property type="match status" value="1"/>
</dbReference>
<evidence type="ECO:0000313" key="3">
    <source>
        <dbReference type="Proteomes" id="UP001139365"/>
    </source>
</evidence>
<sequence>MKKKIITLILAALSALSALSLAACRTGGNTPAGSTGTAGTKGTDGDVTYDANNILDKFDGKDFGGKDFRIYCANYFNDAVFVRQAPTEDADPADRINAALYKRDSQLEEKYKVKMVYTIATNDQVLSDTAKELASTGEDAMDLLLGSLFYLGSGMLSDNLLTDIGEIKEIDLSNDWWNRNMTESFTLGGKTFFSTGDITTRGTTSVSLILFNKKLLEDEKTELPYQAVYDGTWTYEKLYQIYRGKSEDLDKDGSISLENDKIGFLAGSYSSYFGCGGRYTVRESDGSFTGVYNTPANINILEKLQEWFNDDVLNHTYYPGVSAFVTDRAYFIEVAGCDLSLFRDMENEFGAVPFPKFNEEQKDYINFANPWITTCATFPITVKDTAFSGFMTEAMAALSRYTSSPEQYEVIMKNKELRDDDSKKMLEICVASATYDIGFNYNFGGVRSAIENVLVEGMNPSSSFAAIGDKFSENLNDFIASVTAGK</sequence>
<comment type="caution">
    <text evidence="2">The sequence shown here is derived from an EMBL/GenBank/DDBJ whole genome shotgun (WGS) entry which is preliminary data.</text>
</comment>